<proteinExistence type="predicted"/>
<dbReference type="EMBL" id="JACIBV010000001">
    <property type="protein sequence ID" value="MBB3731651.1"/>
    <property type="molecule type" value="Genomic_DNA"/>
</dbReference>
<keyword evidence="3" id="KW-1185">Reference proteome</keyword>
<gene>
    <name evidence="2" type="ORF">FHR33_007511</name>
</gene>
<dbReference type="GeneID" id="95393728"/>
<dbReference type="Pfam" id="PF06259">
    <property type="entry name" value="Abhydrolase_8"/>
    <property type="match status" value="1"/>
</dbReference>
<dbReference type="Proteomes" id="UP000579945">
    <property type="component" value="Unassembled WGS sequence"/>
</dbReference>
<dbReference type="InterPro" id="IPR010427">
    <property type="entry name" value="DUF1023"/>
</dbReference>
<comment type="caution">
    <text evidence="2">The sequence shown here is derived from an EMBL/GenBank/DDBJ whole genome shotgun (WGS) entry which is preliminary data.</text>
</comment>
<dbReference type="AlphaFoldDB" id="A0A7W5VB95"/>
<dbReference type="SUPFAM" id="SSF53474">
    <property type="entry name" value="alpha/beta-Hydrolases"/>
    <property type="match status" value="1"/>
</dbReference>
<evidence type="ECO:0000313" key="2">
    <source>
        <dbReference type="EMBL" id="MBB3731651.1"/>
    </source>
</evidence>
<protein>
    <recommendedName>
        <fullName evidence="1">DUF1023 domain-containing protein</fullName>
    </recommendedName>
</protein>
<dbReference type="RefSeq" id="WP_183657933.1">
    <property type="nucleotide sequence ID" value="NZ_JACIBV010000001.1"/>
</dbReference>
<sequence>MRFPSRTLLGAALLLTVSGAGCLPGSVPLELPAITASALAERYAGTRAASGGERQLLAYDRAGDGRAIEVVGDLAAARTVVVFVPGTGFSLDDFDGTSVSPAGAARAIHARAAALSPGEPVAVIGWLGYDAPEMTDWQVITTLPAAKGAMALRKLATALRGKERVSLVCHSYGSVVCGQAAPGLPVDDIVVLGSPGMGAATRAELRTPAQVWAALGAKDDVLRPGVRLGPIGYGADPVTPAFGARVFDGGPGGHNDYLRAGNPALDRIVSIALTGEASCSRGSCQEGARPKALG</sequence>
<dbReference type="InterPro" id="IPR029058">
    <property type="entry name" value="AB_hydrolase_fold"/>
</dbReference>
<evidence type="ECO:0000259" key="1">
    <source>
        <dbReference type="Pfam" id="PF06259"/>
    </source>
</evidence>
<reference evidence="2 3" key="1">
    <citation type="submission" date="2020-08" db="EMBL/GenBank/DDBJ databases">
        <title>Sequencing the genomes of 1000 actinobacteria strains.</title>
        <authorList>
            <person name="Klenk H.-P."/>
        </authorList>
    </citation>
    <scope>NUCLEOTIDE SEQUENCE [LARGE SCALE GENOMIC DNA]</scope>
    <source>
        <strain evidence="2 3">DSM 44320</strain>
    </source>
</reference>
<feature type="domain" description="DUF1023" evidence="1">
    <location>
        <begin position="60"/>
        <end position="223"/>
    </location>
</feature>
<dbReference type="PROSITE" id="PS51257">
    <property type="entry name" value="PROKAR_LIPOPROTEIN"/>
    <property type="match status" value="1"/>
</dbReference>
<organism evidence="2 3">
    <name type="scientific">Nonomuraea dietziae</name>
    <dbReference type="NCBI Taxonomy" id="65515"/>
    <lineage>
        <taxon>Bacteria</taxon>
        <taxon>Bacillati</taxon>
        <taxon>Actinomycetota</taxon>
        <taxon>Actinomycetes</taxon>
        <taxon>Streptosporangiales</taxon>
        <taxon>Streptosporangiaceae</taxon>
        <taxon>Nonomuraea</taxon>
    </lineage>
</organism>
<evidence type="ECO:0000313" key="3">
    <source>
        <dbReference type="Proteomes" id="UP000579945"/>
    </source>
</evidence>
<dbReference type="Gene3D" id="3.40.50.1820">
    <property type="entry name" value="alpha/beta hydrolase"/>
    <property type="match status" value="1"/>
</dbReference>
<accession>A0A7W5VB95</accession>
<name>A0A7W5VB95_9ACTN</name>